<feature type="domain" description="C2H2-type" evidence="9">
    <location>
        <begin position="25"/>
        <end position="54"/>
    </location>
</feature>
<comment type="subcellular location">
    <subcellularLocation>
        <location evidence="1">Nucleus</location>
    </subcellularLocation>
</comment>
<dbReference type="GO" id="GO:0005634">
    <property type="term" value="C:nucleus"/>
    <property type="evidence" value="ECO:0007669"/>
    <property type="project" value="UniProtKB-SubCell"/>
</dbReference>
<dbReference type="Pfam" id="PF04082">
    <property type="entry name" value="Fungal_trans"/>
    <property type="match status" value="1"/>
</dbReference>
<dbReference type="FunCoup" id="A0A074YBN1">
    <property type="interactions" value="16"/>
</dbReference>
<keyword evidence="11" id="KW-1185">Reference proteome</keyword>
<keyword evidence="2" id="KW-0479">Metal-binding</keyword>
<keyword evidence="5" id="KW-0862">Zinc</keyword>
<dbReference type="InterPro" id="IPR051059">
    <property type="entry name" value="VerF-like"/>
</dbReference>
<dbReference type="GO" id="GO:0008270">
    <property type="term" value="F:zinc ion binding"/>
    <property type="evidence" value="ECO:0007669"/>
    <property type="project" value="UniProtKB-KW"/>
</dbReference>
<dbReference type="HOGENOM" id="CLU_006466_0_0_1"/>
<dbReference type="GO" id="GO:0000978">
    <property type="term" value="F:RNA polymerase II cis-regulatory region sequence-specific DNA binding"/>
    <property type="evidence" value="ECO:0007669"/>
    <property type="project" value="InterPro"/>
</dbReference>
<keyword evidence="4 7" id="KW-0863">Zinc-finger</keyword>
<proteinExistence type="predicted"/>
<evidence type="ECO:0000256" key="1">
    <source>
        <dbReference type="ARBA" id="ARBA00004123"/>
    </source>
</evidence>
<dbReference type="OMA" id="HRPWIMY"/>
<dbReference type="PANTHER" id="PTHR40626:SF11">
    <property type="entry name" value="ZINC FINGER PROTEIN YPR022C"/>
    <property type="match status" value="1"/>
</dbReference>
<dbReference type="Proteomes" id="UP000030641">
    <property type="component" value="Unassembled WGS sequence"/>
</dbReference>
<dbReference type="EMBL" id="KL584760">
    <property type="protein sequence ID" value="KEQ95188.1"/>
    <property type="molecule type" value="Genomic_DNA"/>
</dbReference>
<dbReference type="InParanoid" id="A0A074YBN1"/>
<dbReference type="GeneID" id="25364069"/>
<feature type="compositionally biased region" description="Basic residues" evidence="8">
    <location>
        <begin position="12"/>
        <end position="22"/>
    </location>
</feature>
<keyword evidence="6" id="KW-0539">Nucleus</keyword>
<dbReference type="InterPro" id="IPR013087">
    <property type="entry name" value="Znf_C2H2_type"/>
</dbReference>
<evidence type="ECO:0000256" key="7">
    <source>
        <dbReference type="PROSITE-ProRule" id="PRU00042"/>
    </source>
</evidence>
<feature type="region of interest" description="Disordered" evidence="8">
    <location>
        <begin position="422"/>
        <end position="446"/>
    </location>
</feature>
<evidence type="ECO:0000256" key="6">
    <source>
        <dbReference type="ARBA" id="ARBA00023242"/>
    </source>
</evidence>
<dbReference type="PROSITE" id="PS50157">
    <property type="entry name" value="ZINC_FINGER_C2H2_2"/>
    <property type="match status" value="1"/>
</dbReference>
<organism evidence="10 11">
    <name type="scientific">Aureobasidium subglaciale (strain EXF-2481)</name>
    <name type="common">Aureobasidium pullulans var. subglaciale</name>
    <dbReference type="NCBI Taxonomy" id="1043005"/>
    <lineage>
        <taxon>Eukaryota</taxon>
        <taxon>Fungi</taxon>
        <taxon>Dikarya</taxon>
        <taxon>Ascomycota</taxon>
        <taxon>Pezizomycotina</taxon>
        <taxon>Dothideomycetes</taxon>
        <taxon>Dothideomycetidae</taxon>
        <taxon>Dothideales</taxon>
        <taxon>Saccotheciaceae</taxon>
        <taxon>Aureobasidium</taxon>
    </lineage>
</organism>
<keyword evidence="3" id="KW-0677">Repeat</keyword>
<dbReference type="PANTHER" id="PTHR40626">
    <property type="entry name" value="MIP31509P"/>
    <property type="match status" value="1"/>
</dbReference>
<dbReference type="CDD" id="cd12148">
    <property type="entry name" value="fungal_TF_MHR"/>
    <property type="match status" value="1"/>
</dbReference>
<evidence type="ECO:0000313" key="10">
    <source>
        <dbReference type="EMBL" id="KEQ95188.1"/>
    </source>
</evidence>
<feature type="region of interest" description="Disordered" evidence="8">
    <location>
        <begin position="1"/>
        <end position="22"/>
    </location>
</feature>
<evidence type="ECO:0000256" key="5">
    <source>
        <dbReference type="ARBA" id="ARBA00022833"/>
    </source>
</evidence>
<dbReference type="SUPFAM" id="SSF57667">
    <property type="entry name" value="beta-beta-alpha zinc fingers"/>
    <property type="match status" value="1"/>
</dbReference>
<evidence type="ECO:0000256" key="8">
    <source>
        <dbReference type="SAM" id="MobiDB-lite"/>
    </source>
</evidence>
<sequence>MDSPRLTETQQKRKRASRKNTPKRFKCSYEGCTKIYSRHEHLQRHQLNHQPKEVFRCQAEGCDQTFVRLDLCMRHQARHGELSTVAEQDAGTTVLAEGHTDLRELGRGRDPYNLQDAEANQQPTRLEIDAADAHQDVPLQTEGQVPDWIQTGMLEDHSDFLSTSPQQGNENFASWLFDSPGSQQQNFDPSNFLPYVNFGLDYCSPINDLWQFDVNQSAITAPARNALAVSPVADLSRGRSHGHSHAQCSAELRSRVVFSIISFLGKKRPPVMQSILEEDALLFSPDGRDLPNVTNTVLEDCLASFWKHVAIQMPILHYQTFSNDDCPLLLTLAITMLGAGQMVRSHPVGAQDDYRILADLIAINLRWDILPEAEPPITLWVAQTLLLLEFYEKMFSTRRLHERAYIHHASTLALLRRGSPMVGHAEDEEPPTRCPSPGPNAHQTNGASKQLGWWRRWARNESWHRVVFAALQMDTLHAVAFGHESSLLPYELRLPLPCDDSLWSASSPEDVWRLEETFAMHGINQQPFLDSLKRCLHGYEVQSNHGARMILGSGLLSVGWHIKRRERNQQFLETIPTAQESERWRILLLNAYSHWCQSFQRALEKSRAHSRKRDKVRDVVFNPTIILRLGYLTTHIDILDAQVFAGTKRLLGRKITDKDYVGCSTRMRNWALSSSARLAVAHAFDFLNESLLETSSATGQLSDTTVTIRYTCRSDASIYRPWVLYLAALSIWSYQFAIKVRVPSSLSQRPPMPNDTLTQNIAFQYIKSCVGSGIDTLPSQVSAQGCAALCQSLSQDFANAEWELLLEASRVLDSCATMILDG</sequence>
<accession>A0A074YBN1</accession>
<dbReference type="GO" id="GO:0006351">
    <property type="term" value="P:DNA-templated transcription"/>
    <property type="evidence" value="ECO:0007669"/>
    <property type="project" value="InterPro"/>
</dbReference>
<dbReference type="InterPro" id="IPR036236">
    <property type="entry name" value="Znf_C2H2_sf"/>
</dbReference>
<evidence type="ECO:0000259" key="9">
    <source>
        <dbReference type="PROSITE" id="PS50157"/>
    </source>
</evidence>
<evidence type="ECO:0000256" key="4">
    <source>
        <dbReference type="ARBA" id="ARBA00022771"/>
    </source>
</evidence>
<evidence type="ECO:0000256" key="3">
    <source>
        <dbReference type="ARBA" id="ARBA00022737"/>
    </source>
</evidence>
<dbReference type="GO" id="GO:0000981">
    <property type="term" value="F:DNA-binding transcription factor activity, RNA polymerase II-specific"/>
    <property type="evidence" value="ECO:0007669"/>
    <property type="project" value="InterPro"/>
</dbReference>
<dbReference type="PROSITE" id="PS00028">
    <property type="entry name" value="ZINC_FINGER_C2H2_1"/>
    <property type="match status" value="2"/>
</dbReference>
<dbReference type="AlphaFoldDB" id="A0A074YBN1"/>
<reference evidence="10 11" key="1">
    <citation type="journal article" date="2014" name="BMC Genomics">
        <title>Genome sequencing of four Aureobasidium pullulans varieties: biotechnological potential, stress tolerance, and description of new species.</title>
        <authorList>
            <person name="Gostin Ar C."/>
            <person name="Ohm R.A."/>
            <person name="Kogej T."/>
            <person name="Sonjak S."/>
            <person name="Turk M."/>
            <person name="Zajc J."/>
            <person name="Zalar P."/>
            <person name="Grube M."/>
            <person name="Sun H."/>
            <person name="Han J."/>
            <person name="Sharma A."/>
            <person name="Chiniquy J."/>
            <person name="Ngan C.Y."/>
            <person name="Lipzen A."/>
            <person name="Barry K."/>
            <person name="Grigoriev I.V."/>
            <person name="Gunde-Cimerman N."/>
        </authorList>
    </citation>
    <scope>NUCLEOTIDE SEQUENCE [LARGE SCALE GENOMIC DNA]</scope>
    <source>
        <strain evidence="10 11">EXF-2481</strain>
    </source>
</reference>
<dbReference type="STRING" id="1043005.A0A074YBN1"/>
<dbReference type="OrthoDB" id="427030at2759"/>
<dbReference type="GO" id="GO:0000785">
    <property type="term" value="C:chromatin"/>
    <property type="evidence" value="ECO:0007669"/>
    <property type="project" value="TreeGrafter"/>
</dbReference>
<gene>
    <name evidence="10" type="ORF">AUEXF2481DRAFT_29905</name>
</gene>
<dbReference type="SMART" id="SM00355">
    <property type="entry name" value="ZnF_C2H2"/>
    <property type="match status" value="2"/>
</dbReference>
<dbReference type="InterPro" id="IPR007219">
    <property type="entry name" value="XnlR_reg_dom"/>
</dbReference>
<dbReference type="Gene3D" id="3.30.160.60">
    <property type="entry name" value="Classic Zinc Finger"/>
    <property type="match status" value="1"/>
</dbReference>
<name>A0A074YBN1_AURSE</name>
<dbReference type="RefSeq" id="XP_013343473.1">
    <property type="nucleotide sequence ID" value="XM_013488019.1"/>
</dbReference>
<protein>
    <recommendedName>
        <fullName evidence="9">C2H2-type domain-containing protein</fullName>
    </recommendedName>
</protein>
<evidence type="ECO:0000256" key="2">
    <source>
        <dbReference type="ARBA" id="ARBA00022723"/>
    </source>
</evidence>
<evidence type="ECO:0000313" key="11">
    <source>
        <dbReference type="Proteomes" id="UP000030641"/>
    </source>
</evidence>